<dbReference type="InterPro" id="IPR032314">
    <property type="entry name" value="DUF4845"/>
</dbReference>
<proteinExistence type="predicted"/>
<evidence type="ECO:0000256" key="1">
    <source>
        <dbReference type="SAM" id="Phobius"/>
    </source>
</evidence>
<dbReference type="AlphaFoldDB" id="A0A2U8FR29"/>
<evidence type="ECO:0000313" key="2">
    <source>
        <dbReference type="EMBL" id="AWI53288.1"/>
    </source>
</evidence>
<evidence type="ECO:0000313" key="3">
    <source>
        <dbReference type="Proteomes" id="UP000244892"/>
    </source>
</evidence>
<keyword evidence="1" id="KW-0472">Membrane</keyword>
<protein>
    <submittedName>
        <fullName evidence="2">DUF4845 domain-containing protein</fullName>
    </submittedName>
</protein>
<dbReference type="EMBL" id="CP029210">
    <property type="protein sequence ID" value="AWI53288.1"/>
    <property type="molecule type" value="Genomic_DNA"/>
</dbReference>
<dbReference type="OrthoDB" id="9133279at2"/>
<dbReference type="RefSeq" id="WP_109036180.1">
    <property type="nucleotide sequence ID" value="NZ_CP029210.1"/>
</dbReference>
<dbReference type="KEGG" id="aon:DEH84_07480"/>
<gene>
    <name evidence="2" type="ORF">DEH84_07480</name>
</gene>
<dbReference type="Proteomes" id="UP000244892">
    <property type="component" value="Chromosome"/>
</dbReference>
<organism evidence="2 3">
    <name type="scientific">Aquabacterium olei</name>
    <dbReference type="NCBI Taxonomy" id="1296669"/>
    <lineage>
        <taxon>Bacteria</taxon>
        <taxon>Pseudomonadati</taxon>
        <taxon>Pseudomonadota</taxon>
        <taxon>Betaproteobacteria</taxon>
        <taxon>Burkholderiales</taxon>
        <taxon>Aquabacterium</taxon>
    </lineage>
</organism>
<keyword evidence="3" id="KW-1185">Reference proteome</keyword>
<accession>A0A2U8FR29</accession>
<keyword evidence="1" id="KW-0812">Transmembrane</keyword>
<dbReference type="Pfam" id="PF16137">
    <property type="entry name" value="DUF4845"/>
    <property type="match status" value="1"/>
</dbReference>
<feature type="transmembrane region" description="Helical" evidence="1">
    <location>
        <begin position="17"/>
        <end position="37"/>
    </location>
</feature>
<reference evidence="2 3" key="1">
    <citation type="submission" date="2018-05" db="EMBL/GenBank/DDBJ databases">
        <title>complete genome sequence of Aquabacterium olei NBRC 110486.</title>
        <authorList>
            <person name="Tang B."/>
            <person name="Chang J."/>
            <person name="Zhang L."/>
            <person name="Yang H."/>
        </authorList>
    </citation>
    <scope>NUCLEOTIDE SEQUENCE [LARGE SCALE GENOMIC DNA]</scope>
    <source>
        <strain evidence="2 3">NBRC 110486</strain>
    </source>
</reference>
<name>A0A2U8FR29_9BURK</name>
<keyword evidence="1" id="KW-1133">Transmembrane helix</keyword>
<sequence>MHSTSCSVPSSRAQQGVTLIGLLFWAVLLCSAALVIMKVIPAVTEYRTIVSMVNKVAKEGGSTVPEIRASFERSRQVEYGVTSLTGRDLEITKEGETVVVRFAYDREIELISPVYLLIKFEGQSK</sequence>